<organism evidence="2 3">
    <name type="scientific">Helianthus annuus</name>
    <name type="common">Common sunflower</name>
    <dbReference type="NCBI Taxonomy" id="4232"/>
    <lineage>
        <taxon>Eukaryota</taxon>
        <taxon>Viridiplantae</taxon>
        <taxon>Streptophyta</taxon>
        <taxon>Embryophyta</taxon>
        <taxon>Tracheophyta</taxon>
        <taxon>Spermatophyta</taxon>
        <taxon>Magnoliopsida</taxon>
        <taxon>eudicotyledons</taxon>
        <taxon>Gunneridae</taxon>
        <taxon>Pentapetalae</taxon>
        <taxon>asterids</taxon>
        <taxon>campanulids</taxon>
        <taxon>Asterales</taxon>
        <taxon>Asteraceae</taxon>
        <taxon>Asteroideae</taxon>
        <taxon>Heliantheae alliance</taxon>
        <taxon>Heliantheae</taxon>
        <taxon>Helianthus</taxon>
    </lineage>
</organism>
<comment type="caution">
    <text evidence="2">The sequence shown here is derived from an EMBL/GenBank/DDBJ whole genome shotgun (WGS) entry which is preliminary data.</text>
</comment>
<reference evidence="2" key="2">
    <citation type="submission" date="2020-06" db="EMBL/GenBank/DDBJ databases">
        <title>Helianthus annuus Genome sequencing and assembly Release 2.</title>
        <authorList>
            <person name="Gouzy J."/>
            <person name="Langlade N."/>
            <person name="Munos S."/>
        </authorList>
    </citation>
    <scope>NUCLEOTIDE SEQUENCE</scope>
    <source>
        <tissue evidence="2">Leaves</tissue>
    </source>
</reference>
<sequence>MTCHPIYSAHCDLSPDPPILPGLILTIMFGTINGVIGTPSRLKHFHGETSNWFNYKRLGPRKVETS</sequence>
<protein>
    <submittedName>
        <fullName evidence="2">Uncharacterized protein</fullName>
    </submittedName>
</protein>
<name>A0A9K3ELX6_HELAN</name>
<evidence type="ECO:0000313" key="2">
    <source>
        <dbReference type="EMBL" id="KAF5776236.1"/>
    </source>
</evidence>
<evidence type="ECO:0000313" key="3">
    <source>
        <dbReference type="Proteomes" id="UP000215914"/>
    </source>
</evidence>
<dbReference type="Proteomes" id="UP000215914">
    <property type="component" value="Unassembled WGS sequence"/>
</dbReference>
<keyword evidence="3" id="KW-1185">Reference proteome</keyword>
<reference evidence="2" key="1">
    <citation type="journal article" date="2017" name="Nature">
        <title>The sunflower genome provides insights into oil metabolism, flowering and Asterid evolution.</title>
        <authorList>
            <person name="Badouin H."/>
            <person name="Gouzy J."/>
            <person name="Grassa C.J."/>
            <person name="Murat F."/>
            <person name="Staton S.E."/>
            <person name="Cottret L."/>
            <person name="Lelandais-Briere C."/>
            <person name="Owens G.L."/>
            <person name="Carrere S."/>
            <person name="Mayjonade B."/>
            <person name="Legrand L."/>
            <person name="Gill N."/>
            <person name="Kane N.C."/>
            <person name="Bowers J.E."/>
            <person name="Hubner S."/>
            <person name="Bellec A."/>
            <person name="Berard A."/>
            <person name="Berges H."/>
            <person name="Blanchet N."/>
            <person name="Boniface M.C."/>
            <person name="Brunel D."/>
            <person name="Catrice O."/>
            <person name="Chaidir N."/>
            <person name="Claudel C."/>
            <person name="Donnadieu C."/>
            <person name="Faraut T."/>
            <person name="Fievet G."/>
            <person name="Helmstetter N."/>
            <person name="King M."/>
            <person name="Knapp S.J."/>
            <person name="Lai Z."/>
            <person name="Le Paslier M.C."/>
            <person name="Lippi Y."/>
            <person name="Lorenzon L."/>
            <person name="Mandel J.R."/>
            <person name="Marage G."/>
            <person name="Marchand G."/>
            <person name="Marquand E."/>
            <person name="Bret-Mestries E."/>
            <person name="Morien E."/>
            <person name="Nambeesan S."/>
            <person name="Nguyen T."/>
            <person name="Pegot-Espagnet P."/>
            <person name="Pouilly N."/>
            <person name="Raftis F."/>
            <person name="Sallet E."/>
            <person name="Schiex T."/>
            <person name="Thomas J."/>
            <person name="Vandecasteele C."/>
            <person name="Vares D."/>
            <person name="Vear F."/>
            <person name="Vautrin S."/>
            <person name="Crespi M."/>
            <person name="Mangin B."/>
            <person name="Burke J.M."/>
            <person name="Salse J."/>
            <person name="Munos S."/>
            <person name="Vincourt P."/>
            <person name="Rieseberg L.H."/>
            <person name="Langlade N.B."/>
        </authorList>
    </citation>
    <scope>NUCLEOTIDE SEQUENCE</scope>
    <source>
        <tissue evidence="2">Leaves</tissue>
    </source>
</reference>
<dbReference type="EMBL" id="MNCJ02000327">
    <property type="protein sequence ID" value="KAF5776236.1"/>
    <property type="molecule type" value="Genomic_DNA"/>
</dbReference>
<dbReference type="Gramene" id="mRNA:HanXRQr2_Chr12g0522001">
    <property type="protein sequence ID" value="CDS:HanXRQr2_Chr12g0522001.1"/>
    <property type="gene ID" value="HanXRQr2_Chr12g0522001"/>
</dbReference>
<accession>A0A9K3ELX6</accession>
<dbReference type="AlphaFoldDB" id="A0A9K3ELX6"/>
<keyword evidence="1" id="KW-0812">Transmembrane</keyword>
<keyword evidence="1" id="KW-1133">Transmembrane helix</keyword>
<proteinExistence type="predicted"/>
<keyword evidence="1" id="KW-0472">Membrane</keyword>
<evidence type="ECO:0000256" key="1">
    <source>
        <dbReference type="SAM" id="Phobius"/>
    </source>
</evidence>
<feature type="transmembrane region" description="Helical" evidence="1">
    <location>
        <begin position="19"/>
        <end position="36"/>
    </location>
</feature>
<gene>
    <name evidence="2" type="ORF">HanXRQr2_Chr12g0522001</name>
</gene>